<comment type="caution">
    <text evidence="1">The sequence shown here is derived from an EMBL/GenBank/DDBJ whole genome shotgun (WGS) entry which is preliminary data.</text>
</comment>
<dbReference type="AlphaFoldDB" id="A0A3E4YK44"/>
<evidence type="ECO:0000313" key="5">
    <source>
        <dbReference type="Proteomes" id="UP000260758"/>
    </source>
</evidence>
<dbReference type="Proteomes" id="UP000284296">
    <property type="component" value="Unassembled WGS sequence"/>
</dbReference>
<dbReference type="EMBL" id="QSES01000020">
    <property type="protein sequence ID" value="RGZ90967.1"/>
    <property type="molecule type" value="Genomic_DNA"/>
</dbReference>
<sequence length="71" mass="7804">MNNTRIYNNTNPLNINGISDDKTDCSRQSAFCGGTSFADLPLGCVCEGTEVRNSADENVKIYNIKHSHQPI</sequence>
<evidence type="ECO:0000313" key="1">
    <source>
        <dbReference type="EMBL" id="RGM75118.1"/>
    </source>
</evidence>
<dbReference type="EMBL" id="QSTP01000001">
    <property type="protein sequence ID" value="RGM75118.1"/>
    <property type="molecule type" value="Genomic_DNA"/>
</dbReference>
<organism evidence="1 5">
    <name type="scientific">Agathobacter rectalis</name>
    <dbReference type="NCBI Taxonomy" id="39491"/>
    <lineage>
        <taxon>Bacteria</taxon>
        <taxon>Bacillati</taxon>
        <taxon>Bacillota</taxon>
        <taxon>Clostridia</taxon>
        <taxon>Lachnospirales</taxon>
        <taxon>Lachnospiraceae</taxon>
        <taxon>Agathobacter</taxon>
    </lineage>
</organism>
<dbReference type="EMBL" id="QRXG01000006">
    <property type="protein sequence ID" value="RGT82328.1"/>
    <property type="molecule type" value="Genomic_DNA"/>
</dbReference>
<evidence type="ECO:0000313" key="2">
    <source>
        <dbReference type="EMBL" id="RGT82328.1"/>
    </source>
</evidence>
<gene>
    <name evidence="4" type="ORF">DW848_08430</name>
    <name evidence="3" type="ORF">DW967_10760</name>
    <name evidence="2" type="ORF">DWX06_05150</name>
    <name evidence="1" type="ORF">DXB99_00890</name>
</gene>
<reference evidence="5 6" key="1">
    <citation type="submission" date="2018-08" db="EMBL/GenBank/DDBJ databases">
        <title>A genome reference for cultivated species of the human gut microbiota.</title>
        <authorList>
            <person name="Zou Y."/>
            <person name="Xue W."/>
            <person name="Luo G."/>
        </authorList>
    </citation>
    <scope>NUCLEOTIDE SEQUENCE [LARGE SCALE GENOMIC DNA]</scope>
    <source>
        <strain evidence="2 7">AF18-16LB</strain>
        <strain evidence="4 8">AM36-3AA</strain>
        <strain evidence="3 6">AM47-6BH</strain>
        <strain evidence="1 5">OM07-13</strain>
    </source>
</reference>
<dbReference type="RefSeq" id="WP_117717965.1">
    <property type="nucleotide sequence ID" value="NZ_JAQDCR010000002.1"/>
</dbReference>
<dbReference type="Proteomes" id="UP000283721">
    <property type="component" value="Unassembled WGS sequence"/>
</dbReference>
<evidence type="ECO:0000313" key="8">
    <source>
        <dbReference type="Proteomes" id="UP000286104"/>
    </source>
</evidence>
<evidence type="ECO:0000313" key="6">
    <source>
        <dbReference type="Proteomes" id="UP000283721"/>
    </source>
</evidence>
<protein>
    <submittedName>
        <fullName evidence="1">Uncharacterized protein</fullName>
    </submittedName>
</protein>
<accession>A0A3E4YK44</accession>
<evidence type="ECO:0000313" key="4">
    <source>
        <dbReference type="EMBL" id="RHC39335.1"/>
    </source>
</evidence>
<proteinExistence type="predicted"/>
<dbReference type="EMBL" id="QSHU01000009">
    <property type="protein sequence ID" value="RHC39335.1"/>
    <property type="molecule type" value="Genomic_DNA"/>
</dbReference>
<dbReference type="Proteomes" id="UP000286104">
    <property type="component" value="Unassembled WGS sequence"/>
</dbReference>
<evidence type="ECO:0000313" key="7">
    <source>
        <dbReference type="Proteomes" id="UP000284296"/>
    </source>
</evidence>
<name>A0A3E4YK44_9FIRM</name>
<evidence type="ECO:0000313" key="3">
    <source>
        <dbReference type="EMBL" id="RGZ90967.1"/>
    </source>
</evidence>
<dbReference type="Proteomes" id="UP000260758">
    <property type="component" value="Unassembled WGS sequence"/>
</dbReference>